<dbReference type="PANTHER" id="PTHR11439:SF463">
    <property type="entry name" value="REVERSE TRANSCRIPTASE TY1_COPIA-TYPE DOMAIN-CONTAINING PROTEIN"/>
    <property type="match status" value="1"/>
</dbReference>
<sequence length="141" mass="16413">MFVSQRKCTLDLLIEISMLGCRLTDTPIEFNYKLGNSGEKFQLIKKDISALWESLIYLSHIRSKMSYVVSVVGQFMQAPRYEEHIEVVNRILLKTTPGKRLMFNKTKRRAIETYTDFDWAGSVADRKSTSAIVHLYRESRN</sequence>
<dbReference type="EMBL" id="SSTD01003661">
    <property type="protein sequence ID" value="TYK25821.1"/>
    <property type="molecule type" value="Genomic_DNA"/>
</dbReference>
<evidence type="ECO:0000313" key="2">
    <source>
        <dbReference type="Proteomes" id="UP000321947"/>
    </source>
</evidence>
<accession>A0A5D3DQ66</accession>
<dbReference type="AlphaFoldDB" id="A0A5D3DQ66"/>
<organism evidence="1 2">
    <name type="scientific">Cucumis melo var. makuwa</name>
    <name type="common">Oriental melon</name>
    <dbReference type="NCBI Taxonomy" id="1194695"/>
    <lineage>
        <taxon>Eukaryota</taxon>
        <taxon>Viridiplantae</taxon>
        <taxon>Streptophyta</taxon>
        <taxon>Embryophyta</taxon>
        <taxon>Tracheophyta</taxon>
        <taxon>Spermatophyta</taxon>
        <taxon>Magnoliopsida</taxon>
        <taxon>eudicotyledons</taxon>
        <taxon>Gunneridae</taxon>
        <taxon>Pentapetalae</taxon>
        <taxon>rosids</taxon>
        <taxon>fabids</taxon>
        <taxon>Cucurbitales</taxon>
        <taxon>Cucurbitaceae</taxon>
        <taxon>Benincaseae</taxon>
        <taxon>Cucumis</taxon>
    </lineage>
</organism>
<name>A0A5D3DQ66_CUCMM</name>
<comment type="caution">
    <text evidence="1">The sequence shown here is derived from an EMBL/GenBank/DDBJ whole genome shotgun (WGS) entry which is preliminary data.</text>
</comment>
<dbReference type="PANTHER" id="PTHR11439">
    <property type="entry name" value="GAG-POL-RELATED RETROTRANSPOSON"/>
    <property type="match status" value="1"/>
</dbReference>
<reference evidence="1 2" key="1">
    <citation type="submission" date="2019-08" db="EMBL/GenBank/DDBJ databases">
        <title>Draft genome sequences of two oriental melons (Cucumis melo L. var makuwa).</title>
        <authorList>
            <person name="Kwon S.-Y."/>
        </authorList>
    </citation>
    <scope>NUCLEOTIDE SEQUENCE [LARGE SCALE GENOMIC DNA]</scope>
    <source>
        <strain evidence="2">cv. Chang Bougi</strain>
        <tissue evidence="1">Leaf</tissue>
    </source>
</reference>
<gene>
    <name evidence="1" type="ORF">E5676_scaffold436G00260</name>
</gene>
<dbReference type="Proteomes" id="UP000321947">
    <property type="component" value="Unassembled WGS sequence"/>
</dbReference>
<evidence type="ECO:0000313" key="1">
    <source>
        <dbReference type="EMBL" id="TYK25821.1"/>
    </source>
</evidence>
<proteinExistence type="predicted"/>
<protein>
    <submittedName>
        <fullName evidence="1">Putative mitochondrial protein</fullName>
    </submittedName>
</protein>